<dbReference type="AlphaFoldDB" id="A0A3P5YSR4"/>
<sequence length="69" mass="7870">MLRVFAPCSTTWICSNRLTSLETTLLISLKLVTPSLTSHYAKPAPRMVLLRIRRRPHRQALLRPSTSPD</sequence>
<organism evidence="1">
    <name type="scientific">Brassica campestris</name>
    <name type="common">Field mustard</name>
    <dbReference type="NCBI Taxonomy" id="3711"/>
    <lineage>
        <taxon>Eukaryota</taxon>
        <taxon>Viridiplantae</taxon>
        <taxon>Streptophyta</taxon>
        <taxon>Embryophyta</taxon>
        <taxon>Tracheophyta</taxon>
        <taxon>Spermatophyta</taxon>
        <taxon>Magnoliopsida</taxon>
        <taxon>eudicotyledons</taxon>
        <taxon>Gunneridae</taxon>
        <taxon>Pentapetalae</taxon>
        <taxon>rosids</taxon>
        <taxon>malvids</taxon>
        <taxon>Brassicales</taxon>
        <taxon>Brassicaceae</taxon>
        <taxon>Brassiceae</taxon>
        <taxon>Brassica</taxon>
    </lineage>
</organism>
<dbReference type="EMBL" id="LR031568">
    <property type="protein sequence ID" value="VDC63761.1"/>
    <property type="molecule type" value="Genomic_DNA"/>
</dbReference>
<accession>A0A3P5YSR4</accession>
<name>A0A3P5YSR4_BRACM</name>
<protein>
    <submittedName>
        <fullName evidence="1">Uncharacterized protein</fullName>
    </submittedName>
</protein>
<proteinExistence type="predicted"/>
<gene>
    <name evidence="1" type="ORF">BRAA09T41372Z</name>
</gene>
<evidence type="ECO:0000313" key="1">
    <source>
        <dbReference type="EMBL" id="VDC63761.1"/>
    </source>
</evidence>
<reference evidence="1" key="1">
    <citation type="submission" date="2018-11" db="EMBL/GenBank/DDBJ databases">
        <authorList>
            <consortium name="Genoscope - CEA"/>
            <person name="William W."/>
        </authorList>
    </citation>
    <scope>NUCLEOTIDE SEQUENCE</scope>
</reference>